<dbReference type="Pfam" id="PF19753">
    <property type="entry name" value="DUF6240"/>
    <property type="match status" value="2"/>
</dbReference>
<feature type="coiled-coil region" evidence="1">
    <location>
        <begin position="56"/>
        <end position="90"/>
    </location>
</feature>
<keyword evidence="4" id="KW-1185">Reference proteome</keyword>
<feature type="region of interest" description="Disordered" evidence="2">
    <location>
        <begin position="373"/>
        <end position="397"/>
    </location>
</feature>
<evidence type="ECO:0000313" key="3">
    <source>
        <dbReference type="EMBL" id="EEC56120.1"/>
    </source>
</evidence>
<gene>
    <name evidence="3" type="ORF">BACPEC_02627</name>
</gene>
<reference evidence="3 4" key="2">
    <citation type="submission" date="2008-11" db="EMBL/GenBank/DDBJ databases">
        <authorList>
            <person name="Fulton L."/>
            <person name="Clifton S."/>
            <person name="Fulton B."/>
            <person name="Xu J."/>
            <person name="Minx P."/>
            <person name="Pepin K.H."/>
            <person name="Johnson M."/>
            <person name="Bhonagiri V."/>
            <person name="Nash W.E."/>
            <person name="Mardis E.R."/>
            <person name="Wilson R.K."/>
        </authorList>
    </citation>
    <scope>NUCLEOTIDE SEQUENCE [LARGE SCALE GENOMIC DNA]</scope>
    <source>
        <strain evidence="3 4">ATCC 43243</strain>
    </source>
</reference>
<proteinExistence type="predicted"/>
<evidence type="ECO:0000256" key="2">
    <source>
        <dbReference type="SAM" id="MobiDB-lite"/>
    </source>
</evidence>
<keyword evidence="1" id="KW-0175">Coiled coil</keyword>
<accession>B7AV79</accession>
<evidence type="ECO:0000256" key="1">
    <source>
        <dbReference type="SAM" id="Coils"/>
    </source>
</evidence>
<organism evidence="3 4">
    <name type="scientific">[Bacteroides] pectinophilus ATCC 43243</name>
    <dbReference type="NCBI Taxonomy" id="483218"/>
    <lineage>
        <taxon>Bacteria</taxon>
        <taxon>Bacillati</taxon>
        <taxon>Bacillota</taxon>
        <taxon>Clostridia</taxon>
        <taxon>Eubacteriales</taxon>
    </lineage>
</organism>
<dbReference type="eggNOG" id="ENOG502Z8RM">
    <property type="taxonomic scope" value="Bacteria"/>
</dbReference>
<name>B7AV79_9FIRM</name>
<evidence type="ECO:0000313" key="4">
    <source>
        <dbReference type="Proteomes" id="UP000003136"/>
    </source>
</evidence>
<reference evidence="3 4" key="1">
    <citation type="submission" date="2008-11" db="EMBL/GenBank/DDBJ databases">
        <title>Draft genome sequence of Bacteroides pectinophilus (ATCC 43243).</title>
        <authorList>
            <person name="Sudarsanam P."/>
            <person name="Ley R."/>
            <person name="Guruge J."/>
            <person name="Turnbaugh P.J."/>
            <person name="Mahowald M."/>
            <person name="Liep D."/>
            <person name="Gordon J."/>
        </authorList>
    </citation>
    <scope>NUCLEOTIDE SEQUENCE [LARGE SCALE GENOMIC DNA]</scope>
    <source>
        <strain evidence="3 4">ATCC 43243</strain>
    </source>
</reference>
<dbReference type="EMBL" id="ABVQ01000037">
    <property type="protein sequence ID" value="EEC56120.1"/>
    <property type="molecule type" value="Genomic_DNA"/>
</dbReference>
<sequence>MNINSVNYVNRSDNMRTASINIKSNQAADTADTAKALFANGAVEGIGRTTSTDSMVQSARALMQEADDVIEQLKQSASDAQGSLKALVRKLSGMDCVKLDEDGYGLNDTEPDKIVTVVERIKIMLATYCDSYEPAGQDIDMDDVKAVVGNTAAAGAIADKFSQYDVPLTDENLEDTKNAINEFTNTGSLTEDAKYYLVKNEMNPTIDNIYNAVNKAGSSEGAAAQLKDSTWQQLVPQVEDIIIRAGLDLNERNMSVAKGFLAQDIPVTDDNLVYMSQLDELASVYEALAGGDEQEAADAVEKAVDAIARSLSEGGKACDASMADTQTAWEQTAQAMAAARNADEIDVRELLRSGNDYTLGNLALIIEKSRIDNQDGNTQGTAADSQNGEHAGQGRHSAQQIAQCINAMNADEIKAYRQLEEVRILMTADAGLSLAKQGFNLNTAPIAELVEELKKAELALAGIDDETEAYNVYRTCEAVYNVAQAPADTIGMAVAELAAWGGSGAVITLGELAQQGSSGKERYRRAGQTYEAVGTQIRSDLGDSLSKAVAASADDMLDNLGYEHSRNNREAVNILAANGMEITAENIDKVKEASESVKNLVNNAKPEAVLKMIRDGINPMDTDINELSRYLNNIVGQNAEDEKYSTFLYKLDRTHGITEEERRQFIGIYKMMNIFTKDAGKAAGALVQQGSDMTMSNLMAMYNSRRAAGIDSTIDDNSGFAEIEGNVNYYNTLFTQHGYRITPATLKSVNDEKPIDSRMVEEFIDAVDDNYDVNREAEYYQDYLNAAAQAAEADESIIAELGRFDMNASVGMINAMQQIMQYGWNSPALSGSSRMNGEKSSDVLKDAGRLLDAAGDKKAAEEIIDRMQADAREALAEAVDNVTEYQDLEDIRMRCRQIGIIAGMARKHEYVIPFDNDGQTGTIRLQLVQDESDAGRISVETDTAAYGHVSVQARMGKDSISIFAITDGDANKLTDAMERLKDSFNGDNSGEHNMGVTYTCVSSDTHADVKLPVSSDNIPTEELYTFAKKIVVALTA</sequence>
<dbReference type="AlphaFoldDB" id="B7AV79"/>
<dbReference type="STRING" id="483218.BACPEC_02627"/>
<dbReference type="InterPro" id="IPR046207">
    <property type="entry name" value="DUF6240"/>
</dbReference>
<feature type="compositionally biased region" description="Polar residues" evidence="2">
    <location>
        <begin position="374"/>
        <end position="388"/>
    </location>
</feature>
<dbReference type="HOGENOM" id="CLU_298736_0_0_9"/>
<protein>
    <submittedName>
        <fullName evidence="3">Uncharacterized protein</fullName>
    </submittedName>
</protein>
<comment type="caution">
    <text evidence="3">The sequence shown here is derived from an EMBL/GenBank/DDBJ whole genome shotgun (WGS) entry which is preliminary data.</text>
</comment>
<dbReference type="Proteomes" id="UP000003136">
    <property type="component" value="Unassembled WGS sequence"/>
</dbReference>